<keyword evidence="1" id="KW-0812">Transmembrane</keyword>
<dbReference type="EMBL" id="QXFL01000013">
    <property type="protein sequence ID" value="RIV82853.1"/>
    <property type="molecule type" value="Genomic_DNA"/>
</dbReference>
<gene>
    <name evidence="2" type="ORF">D2V07_17235</name>
</gene>
<name>A0A418NN85_9SPHN</name>
<feature type="transmembrane region" description="Helical" evidence="1">
    <location>
        <begin position="269"/>
        <end position="290"/>
    </location>
</feature>
<proteinExistence type="predicted"/>
<dbReference type="Proteomes" id="UP000286576">
    <property type="component" value="Unassembled WGS sequence"/>
</dbReference>
<reference evidence="2 3" key="1">
    <citation type="submission" date="2018-08" db="EMBL/GenBank/DDBJ databases">
        <title>Erythrobacter zhengii sp.nov., a bacterium isolated from deep-sea sediment.</title>
        <authorList>
            <person name="Fang C."/>
            <person name="Wu Y.-H."/>
            <person name="Sun C."/>
            <person name="Wang H."/>
            <person name="Cheng H."/>
            <person name="Meng F.-X."/>
            <person name="Wang C.-S."/>
            <person name="Xu X.-W."/>
        </authorList>
    </citation>
    <scope>NUCLEOTIDE SEQUENCE [LARGE SCALE GENOMIC DNA]</scope>
    <source>
        <strain evidence="2 3">V18</strain>
    </source>
</reference>
<keyword evidence="3" id="KW-1185">Reference proteome</keyword>
<keyword evidence="1" id="KW-1133">Transmembrane helix</keyword>
<comment type="caution">
    <text evidence="2">The sequence shown here is derived from an EMBL/GenBank/DDBJ whole genome shotgun (WGS) entry which is preliminary data.</text>
</comment>
<evidence type="ECO:0000256" key="1">
    <source>
        <dbReference type="SAM" id="Phobius"/>
    </source>
</evidence>
<evidence type="ECO:0000313" key="2">
    <source>
        <dbReference type="EMBL" id="RIV82853.1"/>
    </source>
</evidence>
<organism evidence="2 3">
    <name type="scientific">Aurantiacibacter zhengii</name>
    <dbReference type="NCBI Taxonomy" id="2307003"/>
    <lineage>
        <taxon>Bacteria</taxon>
        <taxon>Pseudomonadati</taxon>
        <taxon>Pseudomonadota</taxon>
        <taxon>Alphaproteobacteria</taxon>
        <taxon>Sphingomonadales</taxon>
        <taxon>Erythrobacteraceae</taxon>
        <taxon>Aurantiacibacter</taxon>
    </lineage>
</organism>
<evidence type="ECO:0000313" key="3">
    <source>
        <dbReference type="Proteomes" id="UP000286576"/>
    </source>
</evidence>
<dbReference type="AlphaFoldDB" id="A0A418NN85"/>
<accession>A0A418NN85</accession>
<feature type="transmembrane region" description="Helical" evidence="1">
    <location>
        <begin position="296"/>
        <end position="316"/>
    </location>
</feature>
<sequence>MTDFYLLAAERACSVDTMLKEAYRNPAPETVQNFLRFNGIASPAARVMPGELLIVPSLAEGPKLAPEQVGRSIRRANYVMRNSMAEPAAAEFNANFSWVRDLVVSNDFDTGAGVAENTLTYFSERANRIADTLGEYRRNYEIAARSPGKSFTKHSAANSARFFIEQDLRGQITGLSQKMFLANPQRSRMKDKIGISHKALKNDVRVGSNLKELDKISEAAAKAQKLAAKLKNGALVFKIVSLGATGKEVHDTYQRSGTRAGNMRVGREVTAVLGGSLGGWAAGALIVAFGVGTGGLGPAAIAIGGVIVGGIAGGAAGEMAWDEWGNDIYSAGENAFDFLEKAALE</sequence>
<protein>
    <submittedName>
        <fullName evidence="2">Uncharacterized protein</fullName>
    </submittedName>
</protein>
<dbReference type="RefSeq" id="WP_119588152.1">
    <property type="nucleotide sequence ID" value="NZ_CAWODQ010000005.1"/>
</dbReference>
<keyword evidence="1" id="KW-0472">Membrane</keyword>